<dbReference type="EMBL" id="JBHSRJ010000003">
    <property type="protein sequence ID" value="MFC6042628.1"/>
    <property type="molecule type" value="Genomic_DNA"/>
</dbReference>
<dbReference type="RefSeq" id="WP_379151689.1">
    <property type="nucleotide sequence ID" value="NZ_JBHSRJ010000003.1"/>
</dbReference>
<organism evidence="1 2">
    <name type="scientific">Nocardioides hankookensis</name>
    <dbReference type="NCBI Taxonomy" id="443157"/>
    <lineage>
        <taxon>Bacteria</taxon>
        <taxon>Bacillati</taxon>
        <taxon>Actinomycetota</taxon>
        <taxon>Actinomycetes</taxon>
        <taxon>Propionibacteriales</taxon>
        <taxon>Nocardioidaceae</taxon>
        <taxon>Nocardioides</taxon>
    </lineage>
</organism>
<gene>
    <name evidence="1" type="ORF">ACFPYL_06070</name>
</gene>
<keyword evidence="2" id="KW-1185">Reference proteome</keyword>
<reference evidence="2" key="1">
    <citation type="journal article" date="2019" name="Int. J. Syst. Evol. Microbiol.">
        <title>The Global Catalogue of Microorganisms (GCM) 10K type strain sequencing project: providing services to taxonomists for standard genome sequencing and annotation.</title>
        <authorList>
            <consortium name="The Broad Institute Genomics Platform"/>
            <consortium name="The Broad Institute Genome Sequencing Center for Infectious Disease"/>
            <person name="Wu L."/>
            <person name="Ma J."/>
        </authorList>
    </citation>
    <scope>NUCLEOTIDE SEQUENCE [LARGE SCALE GENOMIC DNA]</scope>
    <source>
        <strain evidence="2">CCUG 54522</strain>
    </source>
</reference>
<evidence type="ECO:0000313" key="1">
    <source>
        <dbReference type="EMBL" id="MFC6042628.1"/>
    </source>
</evidence>
<proteinExistence type="predicted"/>
<evidence type="ECO:0000313" key="2">
    <source>
        <dbReference type="Proteomes" id="UP001596135"/>
    </source>
</evidence>
<dbReference type="Proteomes" id="UP001596135">
    <property type="component" value="Unassembled WGS sequence"/>
</dbReference>
<protein>
    <submittedName>
        <fullName evidence="1">Uncharacterized protein</fullName>
    </submittedName>
</protein>
<comment type="caution">
    <text evidence="1">The sequence shown here is derived from an EMBL/GenBank/DDBJ whole genome shotgun (WGS) entry which is preliminary data.</text>
</comment>
<accession>A0ABW1LG28</accession>
<name>A0ABW1LG28_9ACTN</name>
<sequence length="132" mass="14345">MRFTEHELTAALTGAAKSVLAAQDKSVRKGKRSVDEAWDGLTQYGRFQLLDGLGDQVLPVLVALPDVEVEPGTRPTFTEQQVTATVEEKVGDDLGRLRRAVTVKARVALVQVALAHVPVRQDPDALIVPDHL</sequence>